<accession>A0A0N8GMD8</accession>
<dbReference type="GO" id="GO:0003700">
    <property type="term" value="F:DNA-binding transcription factor activity"/>
    <property type="evidence" value="ECO:0007669"/>
    <property type="project" value="InterPro"/>
</dbReference>
<dbReference type="Gene3D" id="1.10.10.10">
    <property type="entry name" value="Winged helix-like DNA-binding domain superfamily/Winged helix DNA-binding domain"/>
    <property type="match status" value="1"/>
</dbReference>
<dbReference type="STRING" id="360411.AC812_11010"/>
<dbReference type="GO" id="GO:0003677">
    <property type="term" value="F:DNA binding"/>
    <property type="evidence" value="ECO:0007669"/>
    <property type="project" value="UniProtKB-KW"/>
</dbReference>
<evidence type="ECO:0000259" key="4">
    <source>
        <dbReference type="PROSITE" id="PS50949"/>
    </source>
</evidence>
<organism evidence="5 6">
    <name type="scientific">Bellilinea caldifistulae</name>
    <dbReference type="NCBI Taxonomy" id="360411"/>
    <lineage>
        <taxon>Bacteria</taxon>
        <taxon>Bacillati</taxon>
        <taxon>Chloroflexota</taxon>
        <taxon>Anaerolineae</taxon>
        <taxon>Anaerolineales</taxon>
        <taxon>Anaerolineaceae</taxon>
        <taxon>Bellilinea</taxon>
    </lineage>
</organism>
<dbReference type="Proteomes" id="UP000050514">
    <property type="component" value="Unassembled WGS sequence"/>
</dbReference>
<dbReference type="SUPFAM" id="SSF46785">
    <property type="entry name" value="Winged helix' DNA-binding domain"/>
    <property type="match status" value="1"/>
</dbReference>
<gene>
    <name evidence="5" type="ORF">AC812_11010</name>
</gene>
<dbReference type="InterPro" id="IPR011711">
    <property type="entry name" value="GntR_C"/>
</dbReference>
<evidence type="ECO:0000256" key="1">
    <source>
        <dbReference type="ARBA" id="ARBA00023015"/>
    </source>
</evidence>
<dbReference type="Pfam" id="PF07729">
    <property type="entry name" value="FCD"/>
    <property type="match status" value="1"/>
</dbReference>
<dbReference type="Gene3D" id="1.20.120.530">
    <property type="entry name" value="GntR ligand-binding domain-like"/>
    <property type="match status" value="1"/>
</dbReference>
<proteinExistence type="predicted"/>
<keyword evidence="1" id="KW-0805">Transcription regulation</keyword>
<keyword evidence="3" id="KW-0804">Transcription</keyword>
<sequence length="219" mass="25708">MRYLSCGKVKVGERIPSLSHLSRELGISIAALREQLEVARVMGLVEVRPKTGIRLLPYQFKPAVVQSLYFSLSQNADTFLKFADLRTHVETSYWYEAVGLLSSEDHRELRLLVQRAKEKLASNPPQIPHEEHRLLHLTIFRRLDNPFVQGILEAYWEVYEAVGLDVYTDFAYLERVWQYHEKMVEAICRQNFNEGYDALVEHMDLIYQRSKRPSYQTFE</sequence>
<dbReference type="PROSITE" id="PS50949">
    <property type="entry name" value="HTH_GNTR"/>
    <property type="match status" value="1"/>
</dbReference>
<evidence type="ECO:0000313" key="6">
    <source>
        <dbReference type="Proteomes" id="UP000050514"/>
    </source>
</evidence>
<dbReference type="InterPro" id="IPR036390">
    <property type="entry name" value="WH_DNA-bd_sf"/>
</dbReference>
<dbReference type="InterPro" id="IPR036388">
    <property type="entry name" value="WH-like_DNA-bd_sf"/>
</dbReference>
<protein>
    <recommendedName>
        <fullName evidence="4">HTH gntR-type domain-containing protein</fullName>
    </recommendedName>
</protein>
<dbReference type="EMBL" id="LGHJ01000016">
    <property type="protein sequence ID" value="KPL75018.1"/>
    <property type="molecule type" value="Genomic_DNA"/>
</dbReference>
<keyword evidence="2" id="KW-0238">DNA-binding</keyword>
<dbReference type="AlphaFoldDB" id="A0A0N8GMD8"/>
<dbReference type="SUPFAM" id="SSF48008">
    <property type="entry name" value="GntR ligand-binding domain-like"/>
    <property type="match status" value="1"/>
</dbReference>
<keyword evidence="6" id="KW-1185">Reference proteome</keyword>
<reference evidence="5 6" key="1">
    <citation type="submission" date="2015-07" db="EMBL/GenBank/DDBJ databases">
        <title>Draft genome of Bellilinea caldifistulae DSM 17877.</title>
        <authorList>
            <person name="Hemp J."/>
            <person name="Ward L.M."/>
            <person name="Pace L.A."/>
            <person name="Fischer W.W."/>
        </authorList>
    </citation>
    <scope>NUCLEOTIDE SEQUENCE [LARGE SCALE GENOMIC DNA]</scope>
    <source>
        <strain evidence="5 6">GOMI-1</strain>
    </source>
</reference>
<evidence type="ECO:0000313" key="5">
    <source>
        <dbReference type="EMBL" id="KPL75018.1"/>
    </source>
</evidence>
<feature type="domain" description="HTH gntR-type" evidence="4">
    <location>
        <begin position="1"/>
        <end position="58"/>
    </location>
</feature>
<evidence type="ECO:0000256" key="2">
    <source>
        <dbReference type="ARBA" id="ARBA00023125"/>
    </source>
</evidence>
<comment type="caution">
    <text evidence="5">The sequence shown here is derived from an EMBL/GenBank/DDBJ whole genome shotgun (WGS) entry which is preliminary data.</text>
</comment>
<dbReference type="PANTHER" id="PTHR43537:SF5">
    <property type="entry name" value="UXU OPERON TRANSCRIPTIONAL REGULATOR"/>
    <property type="match status" value="1"/>
</dbReference>
<dbReference type="InterPro" id="IPR008920">
    <property type="entry name" value="TF_FadR/GntR_C"/>
</dbReference>
<dbReference type="PANTHER" id="PTHR43537">
    <property type="entry name" value="TRANSCRIPTIONAL REGULATOR, GNTR FAMILY"/>
    <property type="match status" value="1"/>
</dbReference>
<dbReference type="InterPro" id="IPR000524">
    <property type="entry name" value="Tscrpt_reg_HTH_GntR"/>
</dbReference>
<evidence type="ECO:0000256" key="3">
    <source>
        <dbReference type="ARBA" id="ARBA00023163"/>
    </source>
</evidence>
<name>A0A0N8GMD8_9CHLR</name>